<feature type="region of interest" description="Disordered" evidence="2">
    <location>
        <begin position="315"/>
        <end position="360"/>
    </location>
</feature>
<accession>A0A8H5LMX2</accession>
<feature type="compositionally biased region" description="Basic residues" evidence="2">
    <location>
        <begin position="552"/>
        <end position="571"/>
    </location>
</feature>
<comment type="caution">
    <text evidence="4">The sequence shown here is derived from an EMBL/GenBank/DDBJ whole genome shotgun (WGS) entry which is preliminary data.</text>
</comment>
<proteinExistence type="predicted"/>
<feature type="region of interest" description="Disordered" evidence="2">
    <location>
        <begin position="528"/>
        <end position="629"/>
    </location>
</feature>
<evidence type="ECO:0000313" key="5">
    <source>
        <dbReference type="Proteomes" id="UP000559027"/>
    </source>
</evidence>
<dbReference type="EMBL" id="JAACJO010000001">
    <property type="protein sequence ID" value="KAF5363500.1"/>
    <property type="molecule type" value="Genomic_DNA"/>
</dbReference>
<dbReference type="Pfam" id="PF24564">
    <property type="entry name" value="DUF7605"/>
    <property type="match status" value="1"/>
</dbReference>
<organism evidence="4 5">
    <name type="scientific">Leucocoprinus leucothites</name>
    <dbReference type="NCBI Taxonomy" id="201217"/>
    <lineage>
        <taxon>Eukaryota</taxon>
        <taxon>Fungi</taxon>
        <taxon>Dikarya</taxon>
        <taxon>Basidiomycota</taxon>
        <taxon>Agaricomycotina</taxon>
        <taxon>Agaricomycetes</taxon>
        <taxon>Agaricomycetidae</taxon>
        <taxon>Agaricales</taxon>
        <taxon>Agaricineae</taxon>
        <taxon>Agaricaceae</taxon>
        <taxon>Leucocoprinus</taxon>
    </lineage>
</organism>
<evidence type="ECO:0000256" key="1">
    <source>
        <dbReference type="SAM" id="Coils"/>
    </source>
</evidence>
<dbReference type="Proteomes" id="UP000559027">
    <property type="component" value="Unassembled WGS sequence"/>
</dbReference>
<evidence type="ECO:0000313" key="4">
    <source>
        <dbReference type="EMBL" id="KAF5363500.1"/>
    </source>
</evidence>
<dbReference type="InterPro" id="IPR056024">
    <property type="entry name" value="DUF7605"/>
</dbReference>
<feature type="coiled-coil region" evidence="1">
    <location>
        <begin position="648"/>
        <end position="675"/>
    </location>
</feature>
<sequence>MCTCSPVFLFHFIAMDLDSKENMGNNPSSSTLRVKQEPAETRTPLGPSSSFESTSQEEKPVRVKPELDELVSRYLDPTGSSYTLGAAVKREEPRQPPPTIVPRRQASLLNYVVPSPSLFKGYESAQDISYSPESALKEGVKMIQTLKARMRNMKLGSKLREQVWAREISNLESQGSPTTLIAVCGDNVVPTSGMRACTAVVTEIGYHAKSTIDADVSFLSLAEWKSELAVLLHDMIDEDGNLKRSTDLKSDAGIPWSKVNAVYPTITQEDLVHMSADQIIAHDRDIVNILGTRKKISAKDARSFTKEIAKYIDSKDQKRGKKDTNKEKEKNKGPSLMSTVRAQAAQHPRNMGAPKTSASGDEPALWPLIRQVNVRCKAAALSTGAILVDLPGVADANAARNNVAKDYMKKANCIWILAPITRAVDDKTARDLLGDAFKLQLLMGMFYGNYADHTITFIASKCDDISCSEVVRALHLYDDPQLEEIEARIDDLVNEMSVWKKKETEAQKLVKGIDQELKSVRETVKEHEEHLGALENDEPFVPRLTGKNGAKANKKRKRQGKGKSGTSKRRKTTPDSDDNDFVVSDDSSDGDSESDQSNTSDNESDEESGHESGASDSEQEVEELVTQDGLKAKIKEGKEKIKEIRPTLTKAKETKKDASDKLARLKKSLAKVQQEKNAFCSLKRSEFSRDVLKEDFRTGLKDLDDAAAEERDPDNFDPAVNLRGNSTLNHNNYSSINLPVFTCSSRDYVRVKGQVKGDGEPTCFTNTEDTGIPALQRWCHQLTVASRERSARTFFAQLRVFITGVESYIQGITGVTVTDRESLRQRWESNDYGIYDQATGMKGVAPELVQRFINLIDDCVEKLKAHFKDGLEEKCRIGAASASDAAVQTADEFSSSMHWATYRATLRRHGEWRRNLNEELTLPFTRNIASSWGKVFESDLFGPFEAAVNSAVNNVLAEIEDTAAPGLKDRTKIQGEACLAQAAEVLQAIMELVRTTLSDRQKDVSRCMSPHVRNQLVDGYDRAMEERGRGSVARQKDVFRHYVAEQKGDIFEGGADVILQQLDNIANDVGEQLEHALEELSKQIEVNVSVLWEGVQDDPGQIKARQDVLESVSTVTRQIELWGAAAQNTNRKSPATNEDIDMEG</sequence>
<feature type="compositionally biased region" description="Polar residues" evidence="2">
    <location>
        <begin position="22"/>
        <end position="33"/>
    </location>
</feature>
<feature type="compositionally biased region" description="Basic and acidic residues" evidence="2">
    <location>
        <begin position="315"/>
        <end position="332"/>
    </location>
</feature>
<dbReference type="PANTHER" id="PTHR36681">
    <property type="entry name" value="NUCLEAR GTPASE, GERMINAL CENTER-ASSOCIATED, TANDEM DUPLICATE 3"/>
    <property type="match status" value="1"/>
</dbReference>
<dbReference type="AlphaFoldDB" id="A0A8H5LMX2"/>
<protein>
    <recommendedName>
        <fullName evidence="3">DUF7605 domain-containing protein</fullName>
    </recommendedName>
</protein>
<name>A0A8H5LMX2_9AGAR</name>
<evidence type="ECO:0000259" key="3">
    <source>
        <dbReference type="Pfam" id="PF24564"/>
    </source>
</evidence>
<feature type="domain" description="DUF7605" evidence="3">
    <location>
        <begin position="882"/>
        <end position="1046"/>
    </location>
</feature>
<gene>
    <name evidence="4" type="ORF">D9756_000694</name>
</gene>
<evidence type="ECO:0000256" key="2">
    <source>
        <dbReference type="SAM" id="MobiDB-lite"/>
    </source>
</evidence>
<dbReference type="PANTHER" id="PTHR36681:SF3">
    <property type="entry name" value="NUCLEAR GTPASE, GERMINAL CENTER-ASSOCIATED, TANDEM DUPLICATE 3"/>
    <property type="match status" value="1"/>
</dbReference>
<dbReference type="OrthoDB" id="3598281at2759"/>
<feature type="region of interest" description="Disordered" evidence="2">
    <location>
        <begin position="19"/>
        <end position="64"/>
    </location>
</feature>
<keyword evidence="1" id="KW-0175">Coiled coil</keyword>
<keyword evidence="5" id="KW-1185">Reference proteome</keyword>
<reference evidence="4 5" key="1">
    <citation type="journal article" date="2020" name="ISME J.">
        <title>Uncovering the hidden diversity of litter-decomposition mechanisms in mushroom-forming fungi.</title>
        <authorList>
            <person name="Floudas D."/>
            <person name="Bentzer J."/>
            <person name="Ahren D."/>
            <person name="Johansson T."/>
            <person name="Persson P."/>
            <person name="Tunlid A."/>
        </authorList>
    </citation>
    <scope>NUCLEOTIDE SEQUENCE [LARGE SCALE GENOMIC DNA]</scope>
    <source>
        <strain evidence="4 5">CBS 146.42</strain>
    </source>
</reference>